<organism evidence="2 3">
    <name type="scientific">Brenthis ino</name>
    <name type="common">lesser marbled fritillary</name>
    <dbReference type="NCBI Taxonomy" id="405034"/>
    <lineage>
        <taxon>Eukaryota</taxon>
        <taxon>Metazoa</taxon>
        <taxon>Ecdysozoa</taxon>
        <taxon>Arthropoda</taxon>
        <taxon>Hexapoda</taxon>
        <taxon>Insecta</taxon>
        <taxon>Pterygota</taxon>
        <taxon>Neoptera</taxon>
        <taxon>Endopterygota</taxon>
        <taxon>Lepidoptera</taxon>
        <taxon>Glossata</taxon>
        <taxon>Ditrysia</taxon>
        <taxon>Papilionoidea</taxon>
        <taxon>Nymphalidae</taxon>
        <taxon>Heliconiinae</taxon>
        <taxon>Argynnini</taxon>
        <taxon>Brenthis</taxon>
    </lineage>
</organism>
<feature type="region of interest" description="Disordered" evidence="1">
    <location>
        <begin position="1"/>
        <end position="23"/>
    </location>
</feature>
<reference evidence="2" key="1">
    <citation type="submission" date="2021-12" db="EMBL/GenBank/DDBJ databases">
        <authorList>
            <person name="Martin H S."/>
        </authorList>
    </citation>
    <scope>NUCLEOTIDE SEQUENCE</scope>
</reference>
<name>A0A8J9VQQ6_9NEOP</name>
<dbReference type="OrthoDB" id="2017408at2759"/>
<dbReference type="Proteomes" id="UP000838878">
    <property type="component" value="Chromosome 7"/>
</dbReference>
<dbReference type="AlphaFoldDB" id="A0A8J9VQQ6"/>
<evidence type="ECO:0000313" key="3">
    <source>
        <dbReference type="Proteomes" id="UP000838878"/>
    </source>
</evidence>
<feature type="compositionally biased region" description="Basic and acidic residues" evidence="1">
    <location>
        <begin position="14"/>
        <end position="23"/>
    </location>
</feature>
<evidence type="ECO:0000256" key="1">
    <source>
        <dbReference type="SAM" id="MobiDB-lite"/>
    </source>
</evidence>
<dbReference type="EMBL" id="OV170227">
    <property type="protein sequence ID" value="CAH0728233.1"/>
    <property type="molecule type" value="Genomic_DNA"/>
</dbReference>
<evidence type="ECO:0000313" key="2">
    <source>
        <dbReference type="EMBL" id="CAH0728233.1"/>
    </source>
</evidence>
<feature type="region of interest" description="Disordered" evidence="1">
    <location>
        <begin position="305"/>
        <end position="329"/>
    </location>
</feature>
<proteinExistence type="predicted"/>
<feature type="non-terminal residue" evidence="2">
    <location>
        <position position="467"/>
    </location>
</feature>
<keyword evidence="3" id="KW-1185">Reference proteome</keyword>
<gene>
    <name evidence="2" type="ORF">BINO364_LOCUS13477</name>
</gene>
<sequence>MVAKKINKVSCSTPDHRVDSPSRDIDSIYDSEAASPVPFQCTQDGVEGERDVVWNFYTPTSKASNSYNKNSTPVSRRVKKTIRPKVIEKAIPKRRMIKSSQKKNELLQDLITLNQNVLEFLPKKKEIKTEKPQSEEDMFSDTSDSSPKSIFKNKTRCLRKNVLSSKFVNSETENGLESDDSINECLIKISQFVEDKILSNEFNKNAKRPCLENAGKSVQPNVNLNVDQDSIDAILCNVNLDSPFVNKVKKCDTPRLNNDSFDNLLGNLNDSALERLSQIPVKNDTSKKRKENANWTIKELVGSSPSNKSTFGRHNSMPESPSVIETNKPSTSGMVFGRYNSMPFNKSEEIILDDSPIRCTPDEIKKKHQQAREKLLAKRQLPFTSSGLSLAPSQNIAVQKKPMFQYKIPPSKNPMDLKVNEAKSICERESNVKTNTNEHVHIKLLIEKKRQEALMKLKRRQLQNKSS</sequence>
<accession>A0A8J9VQQ6</accession>
<protein>
    <submittedName>
        <fullName evidence="2">Uncharacterized protein</fullName>
    </submittedName>
</protein>
<feature type="region of interest" description="Disordered" evidence="1">
    <location>
        <begin position="128"/>
        <end position="147"/>
    </location>
</feature>